<feature type="region of interest" description="Disordered" evidence="1">
    <location>
        <begin position="78"/>
        <end position="178"/>
    </location>
</feature>
<dbReference type="Proteomes" id="UP001396334">
    <property type="component" value="Unassembled WGS sequence"/>
</dbReference>
<accession>A0ABR2S4N0</accession>
<proteinExistence type="predicted"/>
<organism evidence="2 3">
    <name type="scientific">Hibiscus sabdariffa</name>
    <name type="common">roselle</name>
    <dbReference type="NCBI Taxonomy" id="183260"/>
    <lineage>
        <taxon>Eukaryota</taxon>
        <taxon>Viridiplantae</taxon>
        <taxon>Streptophyta</taxon>
        <taxon>Embryophyta</taxon>
        <taxon>Tracheophyta</taxon>
        <taxon>Spermatophyta</taxon>
        <taxon>Magnoliopsida</taxon>
        <taxon>eudicotyledons</taxon>
        <taxon>Gunneridae</taxon>
        <taxon>Pentapetalae</taxon>
        <taxon>rosids</taxon>
        <taxon>malvids</taxon>
        <taxon>Malvales</taxon>
        <taxon>Malvaceae</taxon>
        <taxon>Malvoideae</taxon>
        <taxon>Hibiscus</taxon>
    </lineage>
</organism>
<evidence type="ECO:0000313" key="2">
    <source>
        <dbReference type="EMBL" id="KAK9020185.1"/>
    </source>
</evidence>
<gene>
    <name evidence="2" type="ORF">V6N11_054675</name>
</gene>
<comment type="caution">
    <text evidence="2">The sequence shown here is derived from an EMBL/GenBank/DDBJ whole genome shotgun (WGS) entry which is preliminary data.</text>
</comment>
<reference evidence="2 3" key="1">
    <citation type="journal article" date="2024" name="G3 (Bethesda)">
        <title>Genome assembly of Hibiscus sabdariffa L. provides insights into metabolisms of medicinal natural products.</title>
        <authorList>
            <person name="Kim T."/>
        </authorList>
    </citation>
    <scope>NUCLEOTIDE SEQUENCE [LARGE SCALE GENOMIC DNA]</scope>
    <source>
        <strain evidence="2">TK-2024</strain>
        <tissue evidence="2">Old leaves</tissue>
    </source>
</reference>
<protein>
    <submittedName>
        <fullName evidence="2">Uncharacterized protein</fullName>
    </submittedName>
</protein>
<evidence type="ECO:0000313" key="3">
    <source>
        <dbReference type="Proteomes" id="UP001396334"/>
    </source>
</evidence>
<sequence length="178" mass="18792">MTLENDGSGSNTNAEIIGNSGGGPSVSIFFLDDGIVEDGSYETEEELEPHVSEATVDCENEAIVGRENEVVVGDLGATEADQNECDVGKNEDDTWGVVGENEDDTENLSSGPRPPTLGPSRAAKAQGFHPSARVFQNSQGGGRGVAKRQEDGSDDGIDMATTTMTPTKIVMFQDHKTK</sequence>
<keyword evidence="3" id="KW-1185">Reference proteome</keyword>
<dbReference type="EMBL" id="JBBPBN010000017">
    <property type="protein sequence ID" value="KAK9020185.1"/>
    <property type="molecule type" value="Genomic_DNA"/>
</dbReference>
<name>A0ABR2S4N0_9ROSI</name>
<feature type="region of interest" description="Disordered" evidence="1">
    <location>
        <begin position="1"/>
        <end position="24"/>
    </location>
</feature>
<evidence type="ECO:0000256" key="1">
    <source>
        <dbReference type="SAM" id="MobiDB-lite"/>
    </source>
</evidence>
<feature type="compositionally biased region" description="Polar residues" evidence="1">
    <location>
        <begin position="1"/>
        <end position="14"/>
    </location>
</feature>